<dbReference type="FunFam" id="1.20.1280.50:FF:000023">
    <property type="entry name" value="F-box/LRR-repeat protein 4"/>
    <property type="match status" value="1"/>
</dbReference>
<dbReference type="SUPFAM" id="SSF81383">
    <property type="entry name" value="F-box domain"/>
    <property type="match status" value="1"/>
</dbReference>
<keyword evidence="5" id="KW-1185">Reference proteome</keyword>
<dbReference type="InterPro" id="IPR041567">
    <property type="entry name" value="COI1_F-box"/>
</dbReference>
<evidence type="ECO:0000313" key="4">
    <source>
        <dbReference type="EMBL" id="OAE20021.1"/>
    </source>
</evidence>
<feature type="region of interest" description="Disordered" evidence="1">
    <location>
        <begin position="552"/>
        <end position="574"/>
    </location>
</feature>
<dbReference type="Pfam" id="PF25372">
    <property type="entry name" value="DUF7885"/>
    <property type="match status" value="1"/>
</dbReference>
<dbReference type="Gene3D" id="1.20.1280.50">
    <property type="match status" value="1"/>
</dbReference>
<dbReference type="InterPro" id="IPR006553">
    <property type="entry name" value="Leu-rich_rpt_Cys-con_subtyp"/>
</dbReference>
<dbReference type="GO" id="GO:0019005">
    <property type="term" value="C:SCF ubiquitin ligase complex"/>
    <property type="evidence" value="ECO:0007669"/>
    <property type="project" value="TreeGrafter"/>
</dbReference>
<evidence type="ECO:0000256" key="1">
    <source>
        <dbReference type="SAM" id="MobiDB-lite"/>
    </source>
</evidence>
<name>A0A176VI77_MARPO</name>
<protein>
    <submittedName>
        <fullName evidence="4">Uncharacterized protein</fullName>
    </submittedName>
</protein>
<feature type="compositionally biased region" description="Low complexity" evidence="1">
    <location>
        <begin position="552"/>
        <end position="562"/>
    </location>
</feature>
<evidence type="ECO:0000259" key="3">
    <source>
        <dbReference type="Pfam" id="PF25372"/>
    </source>
</evidence>
<proteinExistence type="predicted"/>
<gene>
    <name evidence="4" type="ORF">AXG93_2584s1050</name>
</gene>
<dbReference type="GO" id="GO:0031146">
    <property type="term" value="P:SCF-dependent proteasomal ubiquitin-dependent protein catabolic process"/>
    <property type="evidence" value="ECO:0007669"/>
    <property type="project" value="TreeGrafter"/>
</dbReference>
<feature type="domain" description="F-box/LRR-repeat protein 15-like leucin rich repeat" evidence="3">
    <location>
        <begin position="343"/>
        <end position="432"/>
    </location>
</feature>
<dbReference type="SMART" id="SM00367">
    <property type="entry name" value="LRR_CC"/>
    <property type="match status" value="2"/>
</dbReference>
<dbReference type="AlphaFoldDB" id="A0A176VI77"/>
<dbReference type="InterPro" id="IPR036047">
    <property type="entry name" value="F-box-like_dom_sf"/>
</dbReference>
<evidence type="ECO:0000313" key="5">
    <source>
        <dbReference type="Proteomes" id="UP000077202"/>
    </source>
</evidence>
<feature type="region of interest" description="Disordered" evidence="1">
    <location>
        <begin position="1"/>
        <end position="24"/>
    </location>
</feature>
<dbReference type="Gene3D" id="3.80.10.10">
    <property type="entry name" value="Ribonuclease Inhibitor"/>
    <property type="match status" value="1"/>
</dbReference>
<dbReference type="SUPFAM" id="SSF52047">
    <property type="entry name" value="RNI-like"/>
    <property type="match status" value="1"/>
</dbReference>
<dbReference type="PANTHER" id="PTHR13318:SF224">
    <property type="entry name" value="COI1 F-BOX DOMAIN-CONTAINING PROTEIN"/>
    <property type="match status" value="1"/>
</dbReference>
<feature type="region of interest" description="Disordered" evidence="1">
    <location>
        <begin position="777"/>
        <end position="805"/>
    </location>
</feature>
<sequence>MKWPTRIAGGEGTAFPSSTGVSRGMGRVRQTQISDLPGAVLTSIFSLVSDPRTRNNMALACRDWYLLERQTRSSLMLRGNVCNLMSLPHSFRNITQLDLSCCSPWGYSVFQSTSTGGEMVGQLLREAFPKVKDVAIYVRDAVDIQMVAWLWPEVESLRLVRWHQRAMEPGSGMEIGTEVECLLKCQKLRKLDLSQFYCWTEDIPPALETETATAANLLYLDLLKISPEGFKTTEITAITLACKNLEQLFILCQFDPRYLDSVGDQALATLGTNCPRLRVLHLVDSSEWGALRSDLNDDFAEEDANVTRQGLGTMFKSLPHLEGLALILGQNARNSGPALEQLFNHCTKLTSLQLSQFHGLWFGPQEDGIAAGSRLTELTIKNSVDLSDSSLAAIGRGCKRLKKLCLRGCRGITEEGVRECVSSLSKTLIDVEIFCCRLLPALETLRALEPIRNSIQRLHLDCVWDVEVVALQAKLSSTPVQPHMPRKYADEDRLRCEMEKRGFLDFWDVGRKSSKLAASQIGTSSDTSLAVAETTGLGLGLGLGWDASSSSKSMSHSNGHSGCDNAARGQEDEAPDEKVWPRLQFVSLWVGVGVLISPLASMGLGRCPALTEMLIKVEGDCKPLKKPASADHWGLASLGRYPNFKKLTFDLSEVVSFSMSAPEGMVDLQVWERYFLGGMDQLALRDLDYRPPSDKDLNNRGISLPAAGVLSQCPHLRRLIVHGSMHEHFLSMIGGCRSLRDCQLRWDYYPAPEYETSTEVRIESTRRFEAALDERRGAGNHEQLSGLRPYTDADTQTRPGTVSPRASCVAGIQTTGTNEELGRRSGGYEHRFDLTPVCLVRTTSALSQEARKDENDKLLVRWGALAASERPPGPAPPAV</sequence>
<feature type="domain" description="COI1 F-box" evidence="2">
    <location>
        <begin position="37"/>
        <end position="73"/>
    </location>
</feature>
<accession>A0A176VI77</accession>
<dbReference type="Proteomes" id="UP000077202">
    <property type="component" value="Unassembled WGS sequence"/>
</dbReference>
<comment type="caution">
    <text evidence="4">The sequence shown here is derived from an EMBL/GenBank/DDBJ whole genome shotgun (WGS) entry which is preliminary data.</text>
</comment>
<reference evidence="4" key="1">
    <citation type="submission" date="2016-03" db="EMBL/GenBank/DDBJ databases">
        <title>Mechanisms controlling the formation of the plant cell surface in tip-growing cells are functionally conserved among land plants.</title>
        <authorList>
            <person name="Honkanen S."/>
            <person name="Jones V.A."/>
            <person name="Morieri G."/>
            <person name="Champion C."/>
            <person name="Hetherington A.J."/>
            <person name="Kelly S."/>
            <person name="Saint-Marcoux D."/>
            <person name="Proust H."/>
            <person name="Prescott H."/>
            <person name="Dolan L."/>
        </authorList>
    </citation>
    <scope>NUCLEOTIDE SEQUENCE [LARGE SCALE GENOMIC DNA]</scope>
    <source>
        <tissue evidence="4">Whole gametophyte</tissue>
    </source>
</reference>
<dbReference type="EMBL" id="LVLJ01003709">
    <property type="protein sequence ID" value="OAE20021.1"/>
    <property type="molecule type" value="Genomic_DNA"/>
</dbReference>
<dbReference type="InterPro" id="IPR057207">
    <property type="entry name" value="FBXL15_LRR"/>
</dbReference>
<dbReference type="Pfam" id="PF18511">
    <property type="entry name" value="F-box_5"/>
    <property type="match status" value="1"/>
</dbReference>
<organism evidence="4 5">
    <name type="scientific">Marchantia polymorpha subsp. ruderalis</name>
    <dbReference type="NCBI Taxonomy" id="1480154"/>
    <lineage>
        <taxon>Eukaryota</taxon>
        <taxon>Viridiplantae</taxon>
        <taxon>Streptophyta</taxon>
        <taxon>Embryophyta</taxon>
        <taxon>Marchantiophyta</taxon>
        <taxon>Marchantiopsida</taxon>
        <taxon>Marchantiidae</taxon>
        <taxon>Marchantiales</taxon>
        <taxon>Marchantiaceae</taxon>
        <taxon>Marchantia</taxon>
    </lineage>
</organism>
<evidence type="ECO:0000259" key="2">
    <source>
        <dbReference type="Pfam" id="PF18511"/>
    </source>
</evidence>
<dbReference type="InterPro" id="IPR032675">
    <property type="entry name" value="LRR_dom_sf"/>
</dbReference>
<dbReference type="PANTHER" id="PTHR13318">
    <property type="entry name" value="PARTNER OF PAIRED, ISOFORM B-RELATED"/>
    <property type="match status" value="1"/>
</dbReference>
<dbReference type="CDD" id="cd22159">
    <property type="entry name" value="F-box_AtTIR1-like"/>
    <property type="match status" value="1"/>
</dbReference>